<protein>
    <submittedName>
        <fullName evidence="2">Uncharacterized protein</fullName>
    </submittedName>
</protein>
<feature type="compositionally biased region" description="Basic and acidic residues" evidence="1">
    <location>
        <begin position="33"/>
        <end position="49"/>
    </location>
</feature>
<dbReference type="Proteomes" id="UP000264120">
    <property type="component" value="Plasmid unnamed2"/>
</dbReference>
<sequence>MMVATGNCRAGCPDGVVLQDSVQIGNPVAARSRGNDDVTARPEPDDPIP</sequence>
<organism evidence="2 3">
    <name type="scientific">Komagataeibacter saccharivorans</name>
    <dbReference type="NCBI Taxonomy" id="265959"/>
    <lineage>
        <taxon>Bacteria</taxon>
        <taxon>Pseudomonadati</taxon>
        <taxon>Pseudomonadota</taxon>
        <taxon>Alphaproteobacteria</taxon>
        <taxon>Acetobacterales</taxon>
        <taxon>Acetobacteraceae</taxon>
        <taxon>Komagataeibacter</taxon>
    </lineage>
</organism>
<name>A0A347WGE1_9PROT</name>
<accession>A0A347WGE1</accession>
<dbReference type="EMBL" id="CP023038">
    <property type="protein sequence ID" value="AXY23934.1"/>
    <property type="molecule type" value="Genomic_DNA"/>
</dbReference>
<keyword evidence="3" id="KW-1185">Reference proteome</keyword>
<evidence type="ECO:0000313" key="3">
    <source>
        <dbReference type="Proteomes" id="UP000264120"/>
    </source>
</evidence>
<proteinExistence type="predicted"/>
<dbReference type="KEGG" id="ksc:CD178_03190"/>
<gene>
    <name evidence="2" type="ORF">CD178_03190</name>
</gene>
<evidence type="ECO:0000313" key="2">
    <source>
        <dbReference type="EMBL" id="AXY23934.1"/>
    </source>
</evidence>
<geneLocation type="plasmid" evidence="2 3">
    <name>unnamed2</name>
</geneLocation>
<keyword evidence="2" id="KW-0614">Plasmid</keyword>
<dbReference type="AlphaFoldDB" id="A0A347WGE1"/>
<feature type="region of interest" description="Disordered" evidence="1">
    <location>
        <begin position="26"/>
        <end position="49"/>
    </location>
</feature>
<reference evidence="2 3" key="1">
    <citation type="submission" date="2017-08" db="EMBL/GenBank/DDBJ databases">
        <title>Complete genome sequence of Gluconacetobacter saccharivorans CV1 isolated from Fermented Vinegar.</title>
        <authorList>
            <person name="Kim S.-Y."/>
        </authorList>
    </citation>
    <scope>NUCLEOTIDE SEQUENCE [LARGE SCALE GENOMIC DNA]</scope>
    <source>
        <strain evidence="2 3">CV1</strain>
        <plasmid evidence="2 3">unnamed2</plasmid>
    </source>
</reference>
<evidence type="ECO:0000256" key="1">
    <source>
        <dbReference type="SAM" id="MobiDB-lite"/>
    </source>
</evidence>